<dbReference type="Pfam" id="PF13735">
    <property type="entry name" value="tRNA_NucTran2_2"/>
    <property type="match status" value="1"/>
</dbReference>
<evidence type="ECO:0000313" key="21">
    <source>
        <dbReference type="EMBL" id="TET93388.1"/>
    </source>
</evidence>
<name>A0A523YPG8_UNCAE</name>
<dbReference type="InterPro" id="IPR002646">
    <property type="entry name" value="PolA_pol_head_dom"/>
</dbReference>
<evidence type="ECO:0000256" key="11">
    <source>
        <dbReference type="ARBA" id="ARBA00022842"/>
    </source>
</evidence>
<dbReference type="InterPro" id="IPR035926">
    <property type="entry name" value="NusB-like_sf"/>
</dbReference>
<dbReference type="GO" id="GO:0031564">
    <property type="term" value="P:transcription antitermination"/>
    <property type="evidence" value="ECO:0007669"/>
    <property type="project" value="UniProtKB-KW"/>
</dbReference>
<feature type="domain" description="Poly A polymerase head" evidence="18">
    <location>
        <begin position="232"/>
        <end position="280"/>
    </location>
</feature>
<dbReference type="InterPro" id="IPR006027">
    <property type="entry name" value="NusB_RsmB_TIM44"/>
</dbReference>
<feature type="domain" description="Poly A polymerase head" evidence="18">
    <location>
        <begin position="166"/>
        <end position="208"/>
    </location>
</feature>
<evidence type="ECO:0000256" key="7">
    <source>
        <dbReference type="ARBA" id="ARBA00022695"/>
    </source>
</evidence>
<keyword evidence="5 16" id="KW-0808">Transferase</keyword>
<keyword evidence="7" id="KW-0548">Nucleotidyltransferase</keyword>
<keyword evidence="13 15" id="KW-0805">Transcription regulation</keyword>
<evidence type="ECO:0000256" key="12">
    <source>
        <dbReference type="ARBA" id="ARBA00022884"/>
    </source>
</evidence>
<dbReference type="Pfam" id="PF01029">
    <property type="entry name" value="NusB"/>
    <property type="match status" value="1"/>
</dbReference>
<evidence type="ECO:0000256" key="14">
    <source>
        <dbReference type="ARBA" id="ARBA00023163"/>
    </source>
</evidence>
<evidence type="ECO:0000259" key="19">
    <source>
        <dbReference type="Pfam" id="PF12627"/>
    </source>
</evidence>
<keyword evidence="10 15" id="KW-0889">Transcription antitermination</keyword>
<dbReference type="PANTHER" id="PTHR47545">
    <property type="entry name" value="MULTIFUNCTIONAL CCA PROTEIN"/>
    <property type="match status" value="1"/>
</dbReference>
<keyword evidence="12 15" id="KW-0694">RNA-binding</keyword>
<comment type="similarity">
    <text evidence="2 15">Belongs to the NusB family.</text>
</comment>
<keyword evidence="14 15" id="KW-0804">Transcription</keyword>
<dbReference type="GO" id="GO:0000166">
    <property type="term" value="F:nucleotide binding"/>
    <property type="evidence" value="ECO:0007669"/>
    <property type="project" value="UniProtKB-KW"/>
</dbReference>
<dbReference type="InterPro" id="IPR011605">
    <property type="entry name" value="NusB_fam"/>
</dbReference>
<dbReference type="CDD" id="cd00619">
    <property type="entry name" value="Terminator_NusB"/>
    <property type="match status" value="1"/>
</dbReference>
<keyword evidence="8" id="KW-0479">Metal-binding</keyword>
<dbReference type="HAMAP" id="MF_00073">
    <property type="entry name" value="NusB"/>
    <property type="match status" value="1"/>
</dbReference>
<comment type="cofactor">
    <cofactor evidence="1">
        <name>Mg(2+)</name>
        <dbReference type="ChEBI" id="CHEBI:18420"/>
    </cofactor>
</comment>
<evidence type="ECO:0000256" key="6">
    <source>
        <dbReference type="ARBA" id="ARBA00022694"/>
    </source>
</evidence>
<evidence type="ECO:0000259" key="17">
    <source>
        <dbReference type="Pfam" id="PF01029"/>
    </source>
</evidence>
<dbReference type="GO" id="GO:0000049">
    <property type="term" value="F:tRNA binding"/>
    <property type="evidence" value="ECO:0007669"/>
    <property type="project" value="UniProtKB-KW"/>
</dbReference>
<proteinExistence type="inferred from homology"/>
<organism evidence="21 22">
    <name type="scientific">Aerophobetes bacterium</name>
    <dbReference type="NCBI Taxonomy" id="2030807"/>
    <lineage>
        <taxon>Bacteria</taxon>
        <taxon>Candidatus Aerophobota</taxon>
    </lineage>
</organism>
<dbReference type="GO" id="GO:0046872">
    <property type="term" value="F:metal ion binding"/>
    <property type="evidence" value="ECO:0007669"/>
    <property type="project" value="UniProtKB-KW"/>
</dbReference>
<dbReference type="SUPFAM" id="SSF81301">
    <property type="entry name" value="Nucleotidyltransferase"/>
    <property type="match status" value="1"/>
</dbReference>
<evidence type="ECO:0000259" key="20">
    <source>
        <dbReference type="Pfam" id="PF13735"/>
    </source>
</evidence>
<dbReference type="Gene3D" id="3.30.460.10">
    <property type="entry name" value="Beta Polymerase, domain 2"/>
    <property type="match status" value="1"/>
</dbReference>
<evidence type="ECO:0000256" key="5">
    <source>
        <dbReference type="ARBA" id="ARBA00022679"/>
    </source>
</evidence>
<dbReference type="PANTHER" id="PTHR47545:SF2">
    <property type="entry name" value="CC-ADDING TRNA NUCLEOTIDYLTRANSFERASE"/>
    <property type="match status" value="1"/>
</dbReference>
<dbReference type="SUPFAM" id="SSF81891">
    <property type="entry name" value="Poly A polymerase C-terminal region-like"/>
    <property type="match status" value="1"/>
</dbReference>
<keyword evidence="6" id="KW-0819">tRNA processing</keyword>
<comment type="function">
    <text evidence="15">Involved in transcription antitermination. Required for transcription of ribosomal RNA (rRNA) genes. Binds specifically to the boxA antiterminator sequence of the ribosomal RNA (rrn) operons.</text>
</comment>
<dbReference type="Pfam" id="PF12627">
    <property type="entry name" value="PolyA_pol_RNAbd"/>
    <property type="match status" value="1"/>
</dbReference>
<reference evidence="21 22" key="1">
    <citation type="submission" date="2019-03" db="EMBL/GenBank/DDBJ databases">
        <title>Metabolic potential of uncultured bacteria and archaea associated with petroleum seepage in deep-sea sediments.</title>
        <authorList>
            <person name="Dong X."/>
            <person name="Hubert C."/>
        </authorList>
    </citation>
    <scope>NUCLEOTIDE SEQUENCE [LARGE SCALE GENOMIC DNA]</scope>
    <source>
        <strain evidence="21">E29_bin28</strain>
    </source>
</reference>
<evidence type="ECO:0000256" key="9">
    <source>
        <dbReference type="ARBA" id="ARBA00022741"/>
    </source>
</evidence>
<dbReference type="GO" id="GO:0006353">
    <property type="term" value="P:DNA-templated transcription termination"/>
    <property type="evidence" value="ECO:0007669"/>
    <property type="project" value="UniProtKB-UniRule"/>
</dbReference>
<evidence type="ECO:0000256" key="8">
    <source>
        <dbReference type="ARBA" id="ARBA00022723"/>
    </source>
</evidence>
<feature type="domain" description="tRNA nucleotidyltransferase/poly(A) polymerase RNA and SrmB- binding" evidence="19">
    <location>
        <begin position="305"/>
        <end position="348"/>
    </location>
</feature>
<evidence type="ECO:0000313" key="22">
    <source>
        <dbReference type="Proteomes" id="UP000316925"/>
    </source>
</evidence>
<dbReference type="GO" id="GO:0008033">
    <property type="term" value="P:tRNA processing"/>
    <property type="evidence" value="ECO:0007669"/>
    <property type="project" value="UniProtKB-KW"/>
</dbReference>
<keyword evidence="11" id="KW-0460">Magnesium</keyword>
<evidence type="ECO:0000256" key="10">
    <source>
        <dbReference type="ARBA" id="ARBA00022814"/>
    </source>
</evidence>
<evidence type="ECO:0000256" key="4">
    <source>
        <dbReference type="ARBA" id="ARBA00022555"/>
    </source>
</evidence>
<evidence type="ECO:0000256" key="13">
    <source>
        <dbReference type="ARBA" id="ARBA00023015"/>
    </source>
</evidence>
<dbReference type="NCBIfam" id="TIGR01951">
    <property type="entry name" value="nusB"/>
    <property type="match status" value="1"/>
</dbReference>
<dbReference type="Gene3D" id="1.10.940.10">
    <property type="entry name" value="NusB-like"/>
    <property type="match status" value="1"/>
</dbReference>
<evidence type="ECO:0000256" key="16">
    <source>
        <dbReference type="RuleBase" id="RU003953"/>
    </source>
</evidence>
<dbReference type="Proteomes" id="UP000316925">
    <property type="component" value="Unassembled WGS sequence"/>
</dbReference>
<evidence type="ECO:0000256" key="3">
    <source>
        <dbReference type="ARBA" id="ARBA00007265"/>
    </source>
</evidence>
<dbReference type="InterPro" id="IPR050124">
    <property type="entry name" value="tRNA_CCA-adding_enzyme"/>
</dbReference>
<dbReference type="Gene3D" id="1.10.3090.10">
    <property type="entry name" value="cca-adding enzyme, domain 2"/>
    <property type="match status" value="1"/>
</dbReference>
<keyword evidence="4" id="KW-0820">tRNA-binding</keyword>
<dbReference type="EMBL" id="SOIJ01000112">
    <property type="protein sequence ID" value="TET93388.1"/>
    <property type="molecule type" value="Genomic_DNA"/>
</dbReference>
<keyword evidence="9" id="KW-0547">Nucleotide-binding</keyword>
<evidence type="ECO:0000256" key="15">
    <source>
        <dbReference type="HAMAP-Rule" id="MF_00073"/>
    </source>
</evidence>
<feature type="domain" description="CCA-adding enzyme C-terminal" evidence="20">
    <location>
        <begin position="428"/>
        <end position="559"/>
    </location>
</feature>
<dbReference type="SUPFAM" id="SSF48013">
    <property type="entry name" value="NusB-like"/>
    <property type="match status" value="1"/>
</dbReference>
<dbReference type="InterPro" id="IPR032810">
    <property type="entry name" value="CCA-adding_enz_C"/>
</dbReference>
<dbReference type="Pfam" id="PF01743">
    <property type="entry name" value="PolyA_pol"/>
    <property type="match status" value="2"/>
</dbReference>
<feature type="domain" description="NusB/RsmB/TIM44" evidence="17">
    <location>
        <begin position="5"/>
        <end position="129"/>
    </location>
</feature>
<dbReference type="InterPro" id="IPR043519">
    <property type="entry name" value="NT_sf"/>
</dbReference>
<evidence type="ECO:0000256" key="1">
    <source>
        <dbReference type="ARBA" id="ARBA00001946"/>
    </source>
</evidence>
<protein>
    <recommendedName>
        <fullName evidence="15">Transcription antitermination protein NusB</fullName>
    </recommendedName>
    <alternativeName>
        <fullName evidence="15">Antitermination factor NusB</fullName>
    </alternativeName>
</protein>
<dbReference type="InterPro" id="IPR032828">
    <property type="entry name" value="PolyA_RNA-bd"/>
</dbReference>
<evidence type="ECO:0000256" key="2">
    <source>
        <dbReference type="ARBA" id="ARBA00005952"/>
    </source>
</evidence>
<gene>
    <name evidence="15 21" type="primary">nusB</name>
    <name evidence="21" type="ORF">E3J33_01940</name>
</gene>
<accession>A0A523YPG8</accession>
<evidence type="ECO:0000259" key="18">
    <source>
        <dbReference type="Pfam" id="PF01743"/>
    </source>
</evidence>
<dbReference type="GO" id="GO:0016779">
    <property type="term" value="F:nucleotidyltransferase activity"/>
    <property type="evidence" value="ECO:0007669"/>
    <property type="project" value="UniProtKB-KW"/>
</dbReference>
<sequence length="582" mass="67055">MKNRRKARELTLQILYQMDIKETPVEEALNITFSRYRFRPEVKEFAERLIRGTSQLLLPIDFLIKKYAKNWTLERMATVDRNILRFTIYELLFLENVPPIVSINEAVEIAKRYGTPDSGKFVNGILDKIRQERGPGSSLNWTYLKNSLQKDAYFKELTRIKGKEKLWLVGGCLRNLLLGREKKDLDVVLDDPEFRIVHLFVSQVKASLVVLNSTLRRVVFPGKATMDFILKKSGSLNADLLQRDFTINALALDLDFLDKAGLSLIDPETGLEDLINKKIRLLREKSLEEDPLRMLRALRLASQLDFEVEEKIAHLTSSKSSLIKKVAGERIRDELCLFLKNPFSHRCLVNSSAGVLLEKIFGQTPNLENLKRLEILLSNEKVLPKDLKEKIDLHLEKDEKAMTSRRDLLKIMALIFFPPGEELTLSSAGKRLKLSRSHIKIMGRVEQLYPKLKKIIASPKNTQLNAEFLIEAKKELVEISLLLLAANLNKLASSRLMIQLLKEHFKKSSLILHPPKLVRGEELIKLLRIPSGPHISYLLSKIHQAQVMEKVKTKEEAIEYAEKMAREIDKEKDQNHSRRKHL</sequence>
<comment type="similarity">
    <text evidence="3 16">Belongs to the tRNA nucleotidyltransferase/poly(A) polymerase family.</text>
</comment>
<dbReference type="AlphaFoldDB" id="A0A523YPG8"/>
<comment type="caution">
    <text evidence="21">The sequence shown here is derived from an EMBL/GenBank/DDBJ whole genome shotgun (WGS) entry which is preliminary data.</text>
</comment>